<feature type="transmembrane region" description="Helical" evidence="7">
    <location>
        <begin position="424"/>
        <end position="444"/>
    </location>
</feature>
<feature type="transmembrane region" description="Helical" evidence="7">
    <location>
        <begin position="338"/>
        <end position="359"/>
    </location>
</feature>
<comment type="similarity">
    <text evidence="2">Belongs to the polysaccharide synthase family.</text>
</comment>
<evidence type="ECO:0000256" key="5">
    <source>
        <dbReference type="ARBA" id="ARBA00022989"/>
    </source>
</evidence>
<dbReference type="PANTHER" id="PTHR30250">
    <property type="entry name" value="PST FAMILY PREDICTED COLANIC ACID TRANSPORTER"/>
    <property type="match status" value="1"/>
</dbReference>
<dbReference type="InterPro" id="IPR050833">
    <property type="entry name" value="Poly_Biosynth_Transport"/>
</dbReference>
<keyword evidence="3" id="KW-1003">Cell membrane</keyword>
<evidence type="ECO:0000313" key="8">
    <source>
        <dbReference type="EMBL" id="MBK1882858.1"/>
    </source>
</evidence>
<evidence type="ECO:0000256" key="2">
    <source>
        <dbReference type="ARBA" id="ARBA00007430"/>
    </source>
</evidence>
<accession>A0A934SCQ4</accession>
<dbReference type="AlphaFoldDB" id="A0A934SCQ4"/>
<evidence type="ECO:0000256" key="6">
    <source>
        <dbReference type="ARBA" id="ARBA00023136"/>
    </source>
</evidence>
<dbReference type="Proteomes" id="UP000603141">
    <property type="component" value="Unassembled WGS sequence"/>
</dbReference>
<dbReference type="GO" id="GO:0005886">
    <property type="term" value="C:plasma membrane"/>
    <property type="evidence" value="ECO:0007669"/>
    <property type="project" value="UniProtKB-SubCell"/>
</dbReference>
<feature type="transmembrane region" description="Helical" evidence="7">
    <location>
        <begin position="49"/>
        <end position="72"/>
    </location>
</feature>
<name>A0A934SCQ4_9BACT</name>
<feature type="transmembrane region" description="Helical" evidence="7">
    <location>
        <begin position="184"/>
        <end position="205"/>
    </location>
</feature>
<keyword evidence="6 7" id="KW-0472">Membrane</keyword>
<feature type="transmembrane region" description="Helical" evidence="7">
    <location>
        <begin position="93"/>
        <end position="119"/>
    </location>
</feature>
<sequence length="501" mass="54845">MSSTCDRYFESKKDTQLAKKTAQGGMLVMGSQMSRTGLQFGTTLVLARIIAPADFGLVAMVSIITNFIILFRDMGLTQATIQRETISEKEVSNLFWLNLLLSALLAGLVCAGSPLIALFYGEPRLLKISLALGLSLFVEGSTLQHRALMARNLEFKAIAIAEIIAAIAAASAAIGAAILGWSYWAIVFQTVVSTLVAALVCFWLCPWRPKSYSKKTSIRAYVHYGKNLLAFNLLNYFSRNTDNLLIGWKWGVGPLGLYARAYQLLMLPISQINGPMTKVMLPALSRLQNDPEGYRRSYIKAVRMVAFCSFPVFAFSALMPSEIIRLALGPKWDGAVPLFIALLPAAFIGCLNITTGWVFQSLNTINRQVKWTLIVVPIQVAAMAIGLPFGAIGVAWGVSIAFVLIRIPYLMYTYHEAPVGMKDLGVALIHPTITTLAASTFIYLFKPLIMERLPMIWASASCLAAFGLIICGIDLCLGARSQIRYFLTLIIGKSSPKAQSI</sequence>
<proteinExistence type="inferred from homology"/>
<feature type="transmembrane region" description="Helical" evidence="7">
    <location>
        <begin position="395"/>
        <end position="412"/>
    </location>
</feature>
<comment type="caution">
    <text evidence="8">The sequence shown here is derived from an EMBL/GenBank/DDBJ whole genome shotgun (WGS) entry which is preliminary data.</text>
</comment>
<dbReference type="RefSeq" id="WP_200270392.1">
    <property type="nucleotide sequence ID" value="NZ_JAENIJ010000014.1"/>
</dbReference>
<gene>
    <name evidence="8" type="ORF">JIN85_10555</name>
</gene>
<dbReference type="EMBL" id="JAENIJ010000014">
    <property type="protein sequence ID" value="MBK1882858.1"/>
    <property type="molecule type" value="Genomic_DNA"/>
</dbReference>
<feature type="transmembrane region" description="Helical" evidence="7">
    <location>
        <begin position="301"/>
        <end position="318"/>
    </location>
</feature>
<evidence type="ECO:0000256" key="3">
    <source>
        <dbReference type="ARBA" id="ARBA00022475"/>
    </source>
</evidence>
<protein>
    <submittedName>
        <fullName evidence="8">Lipopolysaccharide biosynthesis protein</fullName>
    </submittedName>
</protein>
<keyword evidence="9" id="KW-1185">Reference proteome</keyword>
<feature type="transmembrane region" description="Helical" evidence="7">
    <location>
        <begin position="456"/>
        <end position="477"/>
    </location>
</feature>
<evidence type="ECO:0000256" key="7">
    <source>
        <dbReference type="SAM" id="Phobius"/>
    </source>
</evidence>
<dbReference type="CDD" id="cd13127">
    <property type="entry name" value="MATE_tuaB_like"/>
    <property type="match status" value="1"/>
</dbReference>
<organism evidence="8 9">
    <name type="scientific">Luteolibacter pohnpeiensis</name>
    <dbReference type="NCBI Taxonomy" id="454153"/>
    <lineage>
        <taxon>Bacteria</taxon>
        <taxon>Pseudomonadati</taxon>
        <taxon>Verrucomicrobiota</taxon>
        <taxon>Verrucomicrobiia</taxon>
        <taxon>Verrucomicrobiales</taxon>
        <taxon>Verrucomicrobiaceae</taxon>
        <taxon>Luteolibacter</taxon>
    </lineage>
</organism>
<evidence type="ECO:0000256" key="1">
    <source>
        <dbReference type="ARBA" id="ARBA00004651"/>
    </source>
</evidence>
<feature type="transmembrane region" description="Helical" evidence="7">
    <location>
        <begin position="155"/>
        <end position="178"/>
    </location>
</feature>
<dbReference type="Pfam" id="PF13440">
    <property type="entry name" value="Polysacc_synt_3"/>
    <property type="match status" value="1"/>
</dbReference>
<dbReference type="PANTHER" id="PTHR30250:SF10">
    <property type="entry name" value="LIPOPOLYSACCHARIDE BIOSYNTHESIS PROTEIN WZXC"/>
    <property type="match status" value="1"/>
</dbReference>
<evidence type="ECO:0000313" key="9">
    <source>
        <dbReference type="Proteomes" id="UP000603141"/>
    </source>
</evidence>
<keyword evidence="4 7" id="KW-0812">Transmembrane</keyword>
<reference evidence="8" key="1">
    <citation type="submission" date="2021-01" db="EMBL/GenBank/DDBJ databases">
        <title>Modified the classification status of verrucomicrobia.</title>
        <authorList>
            <person name="Feng X."/>
        </authorList>
    </citation>
    <scope>NUCLEOTIDE SEQUENCE</scope>
    <source>
        <strain evidence="8">KCTC 22041</strain>
    </source>
</reference>
<evidence type="ECO:0000256" key="4">
    <source>
        <dbReference type="ARBA" id="ARBA00022692"/>
    </source>
</evidence>
<feature type="transmembrane region" description="Helical" evidence="7">
    <location>
        <begin position="371"/>
        <end position="389"/>
    </location>
</feature>
<comment type="subcellular location">
    <subcellularLocation>
        <location evidence="1">Cell membrane</location>
        <topology evidence="1">Multi-pass membrane protein</topology>
    </subcellularLocation>
</comment>
<keyword evidence="5 7" id="KW-1133">Transmembrane helix</keyword>